<evidence type="ECO:0000313" key="3">
    <source>
        <dbReference type="EMBL" id="HIY97189.1"/>
    </source>
</evidence>
<dbReference type="AlphaFoldDB" id="A0A9D1ZWT9"/>
<dbReference type="InterPro" id="IPR040190">
    <property type="entry name" value="MURQ/GCKR"/>
</dbReference>
<gene>
    <name evidence="3" type="ORF">H9729_05820</name>
</gene>
<dbReference type="Gene3D" id="1.10.8.1080">
    <property type="match status" value="1"/>
</dbReference>
<dbReference type="PROSITE" id="PS51464">
    <property type="entry name" value="SIS"/>
    <property type="match status" value="1"/>
</dbReference>
<evidence type="ECO:0000256" key="1">
    <source>
        <dbReference type="ARBA" id="ARBA00023277"/>
    </source>
</evidence>
<comment type="caution">
    <text evidence="3">The sequence shown here is derived from an EMBL/GenBank/DDBJ whole genome shotgun (WGS) entry which is preliminary data.</text>
</comment>
<evidence type="ECO:0000313" key="4">
    <source>
        <dbReference type="Proteomes" id="UP000886750"/>
    </source>
</evidence>
<evidence type="ECO:0000259" key="2">
    <source>
        <dbReference type="PROSITE" id="PS51464"/>
    </source>
</evidence>
<dbReference type="GO" id="GO:0097367">
    <property type="term" value="F:carbohydrate derivative binding"/>
    <property type="evidence" value="ECO:0007669"/>
    <property type="project" value="InterPro"/>
</dbReference>
<dbReference type="PROSITE" id="PS01272">
    <property type="entry name" value="GCKR"/>
    <property type="match status" value="1"/>
</dbReference>
<keyword evidence="1" id="KW-0119">Carbohydrate metabolism</keyword>
<dbReference type="EC" id="4.2.1.126" evidence="3"/>
<feature type="domain" description="SIS" evidence="2">
    <location>
        <begin position="1"/>
        <end position="83"/>
    </location>
</feature>
<dbReference type="Gene3D" id="3.40.50.10490">
    <property type="entry name" value="Glucose-6-phosphate isomerase like protein, domain 1"/>
    <property type="match status" value="1"/>
</dbReference>
<dbReference type="PANTHER" id="PTHR10088:SF4">
    <property type="entry name" value="GLUCOKINASE REGULATORY PROTEIN"/>
    <property type="match status" value="1"/>
</dbReference>
<dbReference type="InterPro" id="IPR005486">
    <property type="entry name" value="Glucokinase_regulatory_CS"/>
</dbReference>
<dbReference type="EMBL" id="DXCQ01000053">
    <property type="protein sequence ID" value="HIY97189.1"/>
    <property type="molecule type" value="Genomic_DNA"/>
</dbReference>
<dbReference type="InterPro" id="IPR001347">
    <property type="entry name" value="SIS_dom"/>
</dbReference>
<keyword evidence="3" id="KW-0456">Lyase</keyword>
<dbReference type="Pfam" id="PF01380">
    <property type="entry name" value="SIS"/>
    <property type="match status" value="1"/>
</dbReference>
<name>A0A9D1ZWT9_9FIRM</name>
<dbReference type="GO" id="GO:0016803">
    <property type="term" value="F:ether hydrolase activity"/>
    <property type="evidence" value="ECO:0007669"/>
    <property type="project" value="TreeGrafter"/>
</dbReference>
<dbReference type="GO" id="GO:0046348">
    <property type="term" value="P:amino sugar catabolic process"/>
    <property type="evidence" value="ECO:0007669"/>
    <property type="project" value="TreeGrafter"/>
</dbReference>
<sequence length="137" mass="14711">MGISAAGEAAYVLGAISFAKEKNCTTVAISSNENSSLCKLAEVAIAPDTGAEAITGSTRLKAGTAQKMILNMISTSLMVKLGYVYENLMINLKPLNNKLRDRCIRITAQILNCSASDAEQLLKKNNWNIRDTIALSE</sequence>
<reference evidence="3" key="2">
    <citation type="submission" date="2021-04" db="EMBL/GenBank/DDBJ databases">
        <authorList>
            <person name="Gilroy R."/>
        </authorList>
    </citation>
    <scope>NUCLEOTIDE SEQUENCE</scope>
    <source>
        <strain evidence="3">1345</strain>
    </source>
</reference>
<dbReference type="GO" id="GO:0016835">
    <property type="term" value="F:carbon-oxygen lyase activity"/>
    <property type="evidence" value="ECO:0007669"/>
    <property type="project" value="TreeGrafter"/>
</dbReference>
<dbReference type="NCBIfam" id="NF003915">
    <property type="entry name" value="PRK05441.1"/>
    <property type="match status" value="1"/>
</dbReference>
<dbReference type="InterPro" id="IPR046348">
    <property type="entry name" value="SIS_dom_sf"/>
</dbReference>
<protein>
    <submittedName>
        <fullName evidence="3">N-acetylmuramic acid 6-phosphate etherase</fullName>
        <ecNumber evidence="3">4.2.1.126</ecNumber>
    </submittedName>
</protein>
<reference evidence="3" key="1">
    <citation type="journal article" date="2021" name="PeerJ">
        <title>Extensive microbial diversity within the chicken gut microbiome revealed by metagenomics and culture.</title>
        <authorList>
            <person name="Gilroy R."/>
            <person name="Ravi A."/>
            <person name="Getino M."/>
            <person name="Pursley I."/>
            <person name="Horton D.L."/>
            <person name="Alikhan N.F."/>
            <person name="Baker D."/>
            <person name="Gharbi K."/>
            <person name="Hall N."/>
            <person name="Watson M."/>
            <person name="Adriaenssens E.M."/>
            <person name="Foster-Nyarko E."/>
            <person name="Jarju S."/>
            <person name="Secka A."/>
            <person name="Antonio M."/>
            <person name="Oren A."/>
            <person name="Chaudhuri R.R."/>
            <person name="La Ragione R."/>
            <person name="Hildebrand F."/>
            <person name="Pallen M.J."/>
        </authorList>
    </citation>
    <scope>NUCLEOTIDE SEQUENCE</scope>
    <source>
        <strain evidence="3">1345</strain>
    </source>
</reference>
<dbReference type="GO" id="GO:0009254">
    <property type="term" value="P:peptidoglycan turnover"/>
    <property type="evidence" value="ECO:0007669"/>
    <property type="project" value="TreeGrafter"/>
</dbReference>
<accession>A0A9D1ZWT9</accession>
<dbReference type="Proteomes" id="UP000886750">
    <property type="component" value="Unassembled WGS sequence"/>
</dbReference>
<proteinExistence type="predicted"/>
<dbReference type="PANTHER" id="PTHR10088">
    <property type="entry name" value="GLUCOKINASE REGULATORY PROTEIN"/>
    <property type="match status" value="1"/>
</dbReference>
<dbReference type="SUPFAM" id="SSF53697">
    <property type="entry name" value="SIS domain"/>
    <property type="match status" value="1"/>
</dbReference>
<organism evidence="3 4">
    <name type="scientific">Candidatus Borkfalkia excrementigallinarum</name>
    <dbReference type="NCBI Taxonomy" id="2838506"/>
    <lineage>
        <taxon>Bacteria</taxon>
        <taxon>Bacillati</taxon>
        <taxon>Bacillota</taxon>
        <taxon>Clostridia</taxon>
        <taxon>Christensenellales</taxon>
        <taxon>Christensenellaceae</taxon>
        <taxon>Candidatus Borkfalkia</taxon>
    </lineage>
</organism>